<reference evidence="3 4" key="1">
    <citation type="submission" date="2022-03" db="EMBL/GenBank/DDBJ databases">
        <authorList>
            <person name="He Y."/>
        </authorList>
    </citation>
    <scope>NUCLEOTIDE SEQUENCE [LARGE SCALE GENOMIC DNA]</scope>
    <source>
        <strain evidence="3 4">TK19116</strain>
    </source>
</reference>
<feature type="signal peptide" evidence="2">
    <location>
        <begin position="1"/>
        <end position="20"/>
    </location>
</feature>
<organism evidence="3 4">
    <name type="scientific">Paracoccus albicereus</name>
    <dbReference type="NCBI Taxonomy" id="2922394"/>
    <lineage>
        <taxon>Bacteria</taxon>
        <taxon>Pseudomonadati</taxon>
        <taxon>Pseudomonadota</taxon>
        <taxon>Alphaproteobacteria</taxon>
        <taxon>Rhodobacterales</taxon>
        <taxon>Paracoccaceae</taxon>
        <taxon>Paracoccus</taxon>
    </lineage>
</organism>
<dbReference type="EMBL" id="JAKZEU010000003">
    <property type="protein sequence ID" value="MCQ0970675.1"/>
    <property type="molecule type" value="Genomic_DNA"/>
</dbReference>
<dbReference type="Proteomes" id="UP001203945">
    <property type="component" value="Unassembled WGS sequence"/>
</dbReference>
<comment type="caution">
    <text evidence="3">The sequence shown here is derived from an EMBL/GenBank/DDBJ whole genome shotgun (WGS) entry which is preliminary data.</text>
</comment>
<accession>A0ABT1MQU4</accession>
<keyword evidence="4" id="KW-1185">Reference proteome</keyword>
<feature type="chain" id="PRO_5046270369" description="VPLPA-CTERM sorting domain-containing protein" evidence="2">
    <location>
        <begin position="21"/>
        <end position="157"/>
    </location>
</feature>
<proteinExistence type="predicted"/>
<feature type="transmembrane region" description="Helical" evidence="1">
    <location>
        <begin position="133"/>
        <end position="150"/>
    </location>
</feature>
<keyword evidence="1" id="KW-1133">Transmembrane helix</keyword>
<evidence type="ECO:0000256" key="1">
    <source>
        <dbReference type="SAM" id="Phobius"/>
    </source>
</evidence>
<protein>
    <recommendedName>
        <fullName evidence="5">VPLPA-CTERM sorting domain-containing protein</fullName>
    </recommendedName>
</protein>
<evidence type="ECO:0000313" key="3">
    <source>
        <dbReference type="EMBL" id="MCQ0970675.1"/>
    </source>
</evidence>
<keyword evidence="1" id="KW-0812">Transmembrane</keyword>
<keyword evidence="1" id="KW-0472">Membrane</keyword>
<dbReference type="RefSeq" id="WP_255329693.1">
    <property type="nucleotide sequence ID" value="NZ_JAKZEU010000003.1"/>
</dbReference>
<evidence type="ECO:0000313" key="4">
    <source>
        <dbReference type="Proteomes" id="UP001203945"/>
    </source>
</evidence>
<evidence type="ECO:0000256" key="2">
    <source>
        <dbReference type="SAM" id="SignalP"/>
    </source>
</evidence>
<sequence>MRILKIAAVLAAFAALPASAATYKQNDKFIGQLDGLQTLTFSAPYATPCGNGDWSGCSYQADGQIMVVDDPKACGGWCGETLGKFYIDAYKPVQTLTIDFTNFAKKWVVIHFTGQNPVNFNAQSAATPSAVPLPAPAILLMGALAGLAGLRRRRRAA</sequence>
<evidence type="ECO:0008006" key="5">
    <source>
        <dbReference type="Google" id="ProtNLM"/>
    </source>
</evidence>
<name>A0ABT1MQU4_9RHOB</name>
<keyword evidence="2" id="KW-0732">Signal</keyword>
<gene>
    <name evidence="3" type="ORF">MLD63_09585</name>
</gene>